<reference evidence="4" key="1">
    <citation type="thesis" date="2020" institute="ProQuest LLC" country="789 East Eisenhower Parkway, Ann Arbor, MI, USA">
        <title>Comparative Genomics and Chromosome Evolution.</title>
        <authorList>
            <person name="Mudd A.B."/>
        </authorList>
    </citation>
    <scope>NUCLEOTIDE SEQUENCE</scope>
    <source>
        <strain evidence="4">237g6f4</strain>
        <tissue evidence="4">Blood</tissue>
    </source>
</reference>
<feature type="region of interest" description="Disordered" evidence="2">
    <location>
        <begin position="1"/>
        <end position="50"/>
    </location>
</feature>
<dbReference type="EMBL" id="WNYA01000007">
    <property type="protein sequence ID" value="KAG8564180.1"/>
    <property type="molecule type" value="Genomic_DNA"/>
</dbReference>
<dbReference type="SMART" id="SM00355">
    <property type="entry name" value="ZnF_C2H2"/>
    <property type="match status" value="5"/>
</dbReference>
<keyword evidence="5" id="KW-1185">Reference proteome</keyword>
<feature type="compositionally biased region" description="Low complexity" evidence="2">
    <location>
        <begin position="24"/>
        <end position="36"/>
    </location>
</feature>
<feature type="region of interest" description="Disordered" evidence="2">
    <location>
        <begin position="391"/>
        <end position="413"/>
    </location>
</feature>
<name>A0AAV7AXA3_ENGPU</name>
<sequence>MQRAKLTDEEPEVVMGPKTGPAGESSSKSSSLELDSPAMGIKEEEAAAGDTSYASSIDAMYPDPSDSFPGGLFPGSASFDWSSPDSSSEGRNIVGGVAGQEHYEERASRPGNSRIPGKDHRRYYHNHWRLEYLMDFNPRSHSMICMVCGSSLATLKLSTIKRHIRQKHPYSLNWTPCEKEVIIGSWDAHLCVDAQTLAGSEEQLAEGMMVKPGPKKKRRRLPPVAKGGAWRPMLGPDQPLPSPPDKTQLEQYMNQSLQHWFRLEFLMDYDYQANKVHCMMCTTTLSSLSLGELKHHILDNHPNSLQFSPTQKSIILDAWINRKKNPEIEDLSPDVEIEDDLDDNKAEDNLPAKDQSTPKPRMEKTLKTNTFLDIMKHRVESMNNCSAQLMEEEKSDSSDVELLEEEEEPATEDIEQFDDDDWDLQLVVDEEWKAGKKHVLKSKELQNARKLQSMEEEKGTSRERPVMEEQEKSSKTTPLEEHQNPMESEVLKEEHRRVKETQLLEEEKIKAMEAELLAEAKRKEREFEKLLELEKKVAMEAQLLEQQRRKARDAQLLMEVKEPQLIVDENMKAKEEEKTKTKGTLLIEEQSVVETKRLEQEEKMKVKESSKEVQNVEGEITVKIEDPEYTETPNNKEEIQQKMVEIEKQPSSDPGKQVIKVRPVQQAPAVLGIGLPMIKMENPTPIIITRVSVLPEHTIIQPPKPKPSTSSVDLSKIWRVIAPKFSPADAQNQQAPTGVDPVVWEVGMGKGNNGNTAQNNSYQIRWRSEYLMDFNVERGCVNCMYCTSTLTVLRESSIKRHIVQKHPHTANLTAEEKAAIILEWENKLSEMKKGAPNMEDQALNMVKVPDCDPMEPEEEESNWAGVLPEGKGASWEFAFGRLQAKVKDPGRYQHDRWKLEFLMDYTPAKDGLICMVCGVTLMNPKISTVKMHIQQKHPDTTYLSDQEKAVVMEEWEQKMAVGRRATSQQQDDEICIEINEDSTTSETNGSNAAANSPRPEIVLPTFPKAPKSTPSLPPPCNSAKRNYQVRWRTEFMMDYDCRRQGLICMVCGGTLATLKVSTIKRHIVQVHPYSVDFTAEERQRILEAYSEMAVHYIHSEECFKTQPQEEAKGRKRKSTMEES</sequence>
<dbReference type="PANTHER" id="PTHR34589:SF2">
    <property type="entry name" value="ZINC FINGER TRANSLOCATION-ASSOCIATED PROTEIN"/>
    <property type="match status" value="1"/>
</dbReference>
<dbReference type="PANTHER" id="PTHR34589">
    <property type="entry name" value="SIMILAR TO RIKEN CDNA 2700081O15"/>
    <property type="match status" value="1"/>
</dbReference>
<feature type="compositionally biased region" description="Acidic residues" evidence="2">
    <location>
        <begin position="398"/>
        <end position="413"/>
    </location>
</feature>
<dbReference type="AlphaFoldDB" id="A0AAV7AXA3"/>
<comment type="caution">
    <text evidence="4">The sequence shown here is derived from an EMBL/GenBank/DDBJ whole genome shotgun (WGS) entry which is preliminary data.</text>
</comment>
<proteinExistence type="predicted"/>
<feature type="region of interest" description="Disordered" evidence="2">
    <location>
        <begin position="212"/>
        <end position="243"/>
    </location>
</feature>
<feature type="domain" description="C2H2-type" evidence="3">
    <location>
        <begin position="276"/>
        <end position="301"/>
    </location>
</feature>
<feature type="compositionally biased region" description="Polar residues" evidence="2">
    <location>
        <begin position="981"/>
        <end position="994"/>
    </location>
</feature>
<accession>A0AAV7AXA3</accession>
<dbReference type="InterPro" id="IPR040647">
    <property type="entry name" value="SPIN-DOC_Znf-C2H2"/>
</dbReference>
<feature type="domain" description="C2H2-type" evidence="3">
    <location>
        <begin position="1046"/>
        <end position="1071"/>
    </location>
</feature>
<feature type="region of interest" description="Disordered" evidence="2">
    <location>
        <begin position="340"/>
        <end position="363"/>
    </location>
</feature>
<dbReference type="Proteomes" id="UP000824782">
    <property type="component" value="Unassembled WGS sequence"/>
</dbReference>
<evidence type="ECO:0000259" key="3">
    <source>
        <dbReference type="SMART" id="SM00355"/>
    </source>
</evidence>
<dbReference type="InterPro" id="IPR013087">
    <property type="entry name" value="Znf_C2H2_type"/>
</dbReference>
<feature type="domain" description="C2H2-type" evidence="3">
    <location>
        <begin position="912"/>
        <end position="937"/>
    </location>
</feature>
<feature type="domain" description="C2H2-type" evidence="3">
    <location>
        <begin position="143"/>
        <end position="168"/>
    </location>
</feature>
<evidence type="ECO:0000256" key="2">
    <source>
        <dbReference type="SAM" id="MobiDB-lite"/>
    </source>
</evidence>
<organism evidence="4 5">
    <name type="scientific">Engystomops pustulosus</name>
    <name type="common">Tungara frog</name>
    <name type="synonym">Physalaemus pustulosus</name>
    <dbReference type="NCBI Taxonomy" id="76066"/>
    <lineage>
        <taxon>Eukaryota</taxon>
        <taxon>Metazoa</taxon>
        <taxon>Chordata</taxon>
        <taxon>Craniata</taxon>
        <taxon>Vertebrata</taxon>
        <taxon>Euteleostomi</taxon>
        <taxon>Amphibia</taxon>
        <taxon>Batrachia</taxon>
        <taxon>Anura</taxon>
        <taxon>Neobatrachia</taxon>
        <taxon>Hyloidea</taxon>
        <taxon>Leptodactylidae</taxon>
        <taxon>Leiuperinae</taxon>
        <taxon>Engystomops</taxon>
    </lineage>
</organism>
<evidence type="ECO:0000256" key="1">
    <source>
        <dbReference type="SAM" id="Coils"/>
    </source>
</evidence>
<dbReference type="InterPro" id="IPR052675">
    <property type="entry name" value="ZnF_transloc-Spindlin_int"/>
</dbReference>
<gene>
    <name evidence="4" type="ORF">GDO81_016357</name>
</gene>
<feature type="coiled-coil region" evidence="1">
    <location>
        <begin position="504"/>
        <end position="550"/>
    </location>
</feature>
<feature type="region of interest" description="Disordered" evidence="2">
    <location>
        <begin position="979"/>
        <end position="1000"/>
    </location>
</feature>
<keyword evidence="1" id="KW-0175">Coiled coil</keyword>
<evidence type="ECO:0000313" key="5">
    <source>
        <dbReference type="Proteomes" id="UP000824782"/>
    </source>
</evidence>
<feature type="region of interest" description="Disordered" evidence="2">
    <location>
        <begin position="448"/>
        <end position="496"/>
    </location>
</feature>
<protein>
    <recommendedName>
        <fullName evidence="3">C2H2-type domain-containing protein</fullName>
    </recommendedName>
</protein>
<evidence type="ECO:0000313" key="4">
    <source>
        <dbReference type="EMBL" id="KAG8564180.1"/>
    </source>
</evidence>
<dbReference type="Pfam" id="PF18658">
    <property type="entry name" value="zf-C2H2_12"/>
    <property type="match status" value="5"/>
</dbReference>
<feature type="domain" description="C2H2-type" evidence="3">
    <location>
        <begin position="781"/>
        <end position="806"/>
    </location>
</feature>
<dbReference type="GO" id="GO:0045892">
    <property type="term" value="P:negative regulation of DNA-templated transcription"/>
    <property type="evidence" value="ECO:0007669"/>
    <property type="project" value="TreeGrafter"/>
</dbReference>